<evidence type="ECO:0000259" key="1">
    <source>
        <dbReference type="PROSITE" id="PS51186"/>
    </source>
</evidence>
<dbReference type="PROSITE" id="PS51186">
    <property type="entry name" value="GNAT"/>
    <property type="match status" value="1"/>
</dbReference>
<name>A0A9D0ZBN9_9FIRM</name>
<dbReference type="SUPFAM" id="SSF55729">
    <property type="entry name" value="Acyl-CoA N-acyltransferases (Nat)"/>
    <property type="match status" value="1"/>
</dbReference>
<organism evidence="2 3">
    <name type="scientific">Candidatus Onthenecus intestinigallinarum</name>
    <dbReference type="NCBI Taxonomy" id="2840875"/>
    <lineage>
        <taxon>Bacteria</taxon>
        <taxon>Bacillati</taxon>
        <taxon>Bacillota</taxon>
        <taxon>Clostridia</taxon>
        <taxon>Eubacteriales</taxon>
        <taxon>Candidatus Onthenecus</taxon>
    </lineage>
</organism>
<reference evidence="2" key="2">
    <citation type="journal article" date="2021" name="PeerJ">
        <title>Extensive microbial diversity within the chicken gut microbiome revealed by metagenomics and culture.</title>
        <authorList>
            <person name="Gilroy R."/>
            <person name="Ravi A."/>
            <person name="Getino M."/>
            <person name="Pursley I."/>
            <person name="Horton D.L."/>
            <person name="Alikhan N.F."/>
            <person name="Baker D."/>
            <person name="Gharbi K."/>
            <person name="Hall N."/>
            <person name="Watson M."/>
            <person name="Adriaenssens E.M."/>
            <person name="Foster-Nyarko E."/>
            <person name="Jarju S."/>
            <person name="Secka A."/>
            <person name="Antonio M."/>
            <person name="Oren A."/>
            <person name="Chaudhuri R.R."/>
            <person name="La Ragione R."/>
            <person name="Hildebrand F."/>
            <person name="Pallen M.J."/>
        </authorList>
    </citation>
    <scope>NUCLEOTIDE SEQUENCE</scope>
    <source>
        <strain evidence="2">ChiSxjej2B14-6234</strain>
    </source>
</reference>
<dbReference type="Gene3D" id="3.40.630.30">
    <property type="match status" value="1"/>
</dbReference>
<accession>A0A9D0ZBN9</accession>
<dbReference type="EMBL" id="DVFJ01000030">
    <property type="protein sequence ID" value="HIQ72241.1"/>
    <property type="molecule type" value="Genomic_DNA"/>
</dbReference>
<evidence type="ECO:0000313" key="3">
    <source>
        <dbReference type="Proteomes" id="UP000886887"/>
    </source>
</evidence>
<dbReference type="Pfam" id="PF00583">
    <property type="entry name" value="Acetyltransf_1"/>
    <property type="match status" value="1"/>
</dbReference>
<reference evidence="2" key="1">
    <citation type="submission" date="2020-10" db="EMBL/GenBank/DDBJ databases">
        <authorList>
            <person name="Gilroy R."/>
        </authorList>
    </citation>
    <scope>NUCLEOTIDE SEQUENCE</scope>
    <source>
        <strain evidence="2">ChiSxjej2B14-6234</strain>
    </source>
</reference>
<dbReference type="CDD" id="cd04301">
    <property type="entry name" value="NAT_SF"/>
    <property type="match status" value="1"/>
</dbReference>
<dbReference type="AlphaFoldDB" id="A0A9D0ZBN9"/>
<dbReference type="InterPro" id="IPR000182">
    <property type="entry name" value="GNAT_dom"/>
</dbReference>
<protein>
    <submittedName>
        <fullName evidence="2">GNAT family N-acetyltransferase</fullName>
    </submittedName>
</protein>
<sequence length="151" mass="16134">MIRGRFLPPGADIAQALRVRAAVFGQGAADETDAQSWHALVYDRVDENGEPVGDACGAGRIWWQDGAFHIGRVAVMPDRRGLGLGDLLMRMLLFKALEHGARAVVAHAPKESAAFCARYGFPPERAVPDPDGVALRATAEQIDLSGSCCGH</sequence>
<evidence type="ECO:0000313" key="2">
    <source>
        <dbReference type="EMBL" id="HIQ72241.1"/>
    </source>
</evidence>
<dbReference type="Proteomes" id="UP000886887">
    <property type="component" value="Unassembled WGS sequence"/>
</dbReference>
<dbReference type="InterPro" id="IPR016181">
    <property type="entry name" value="Acyl_CoA_acyltransferase"/>
</dbReference>
<proteinExistence type="predicted"/>
<feature type="domain" description="N-acetyltransferase" evidence="1">
    <location>
        <begin position="2"/>
        <end position="140"/>
    </location>
</feature>
<dbReference type="GO" id="GO:0016747">
    <property type="term" value="F:acyltransferase activity, transferring groups other than amino-acyl groups"/>
    <property type="evidence" value="ECO:0007669"/>
    <property type="project" value="InterPro"/>
</dbReference>
<gene>
    <name evidence="2" type="ORF">IAB73_08560</name>
</gene>
<comment type="caution">
    <text evidence="2">The sequence shown here is derived from an EMBL/GenBank/DDBJ whole genome shotgun (WGS) entry which is preliminary data.</text>
</comment>